<keyword evidence="3" id="KW-0862">Zinc</keyword>
<dbReference type="AlphaFoldDB" id="A0A2V1D112"/>
<dbReference type="EMBL" id="KZ806027">
    <property type="protein sequence ID" value="PVH90944.1"/>
    <property type="molecule type" value="Genomic_DNA"/>
</dbReference>
<dbReference type="Pfam" id="PF01753">
    <property type="entry name" value="zf-MYND"/>
    <property type="match status" value="1"/>
</dbReference>
<dbReference type="PROSITE" id="PS50865">
    <property type="entry name" value="ZF_MYND_2"/>
    <property type="match status" value="1"/>
</dbReference>
<keyword evidence="1" id="KW-0479">Metal-binding</keyword>
<evidence type="ECO:0000259" key="5">
    <source>
        <dbReference type="PROSITE" id="PS50865"/>
    </source>
</evidence>
<dbReference type="InterPro" id="IPR027974">
    <property type="entry name" value="DUF4470"/>
</dbReference>
<reference evidence="6 7" key="1">
    <citation type="journal article" date="2018" name="Sci. Rep.">
        <title>Comparative genomics provides insights into the lifestyle and reveals functional heterogeneity of dark septate endophytic fungi.</title>
        <authorList>
            <person name="Knapp D.G."/>
            <person name="Nemeth J.B."/>
            <person name="Barry K."/>
            <person name="Hainaut M."/>
            <person name="Henrissat B."/>
            <person name="Johnson J."/>
            <person name="Kuo A."/>
            <person name="Lim J.H.P."/>
            <person name="Lipzen A."/>
            <person name="Nolan M."/>
            <person name="Ohm R.A."/>
            <person name="Tamas L."/>
            <person name="Grigoriev I.V."/>
            <person name="Spatafora J.W."/>
            <person name="Nagy L.G."/>
            <person name="Kovacs G.M."/>
        </authorList>
    </citation>
    <scope>NUCLEOTIDE SEQUENCE [LARGE SCALE GENOMIC DNA]</scope>
    <source>
        <strain evidence="6 7">DSE2036</strain>
    </source>
</reference>
<name>A0A2V1D112_9PLEO</name>
<dbReference type="Pfam" id="PF14737">
    <property type="entry name" value="DUF4470"/>
    <property type="match status" value="1"/>
</dbReference>
<feature type="domain" description="MYND-type" evidence="5">
    <location>
        <begin position="7"/>
        <end position="52"/>
    </location>
</feature>
<evidence type="ECO:0000256" key="4">
    <source>
        <dbReference type="PROSITE-ProRule" id="PRU00134"/>
    </source>
</evidence>
<dbReference type="GO" id="GO:0008270">
    <property type="term" value="F:zinc ion binding"/>
    <property type="evidence" value="ECO:0007669"/>
    <property type="project" value="UniProtKB-KW"/>
</dbReference>
<proteinExistence type="predicted"/>
<dbReference type="InterPro" id="IPR002893">
    <property type="entry name" value="Znf_MYND"/>
</dbReference>
<protein>
    <recommendedName>
        <fullName evidence="5">MYND-type domain-containing protein</fullName>
    </recommendedName>
</protein>
<evidence type="ECO:0000256" key="2">
    <source>
        <dbReference type="ARBA" id="ARBA00022771"/>
    </source>
</evidence>
<evidence type="ECO:0000256" key="1">
    <source>
        <dbReference type="ARBA" id="ARBA00022723"/>
    </source>
</evidence>
<gene>
    <name evidence="6" type="ORF">DM02DRAFT_546829</name>
</gene>
<dbReference type="Proteomes" id="UP000244855">
    <property type="component" value="Unassembled WGS sequence"/>
</dbReference>
<dbReference type="Gene3D" id="6.10.140.2220">
    <property type="match status" value="1"/>
</dbReference>
<evidence type="ECO:0000313" key="7">
    <source>
        <dbReference type="Proteomes" id="UP000244855"/>
    </source>
</evidence>
<dbReference type="SUPFAM" id="SSF144232">
    <property type="entry name" value="HIT/MYND zinc finger-like"/>
    <property type="match status" value="1"/>
</dbReference>
<evidence type="ECO:0000256" key="3">
    <source>
        <dbReference type="ARBA" id="ARBA00022833"/>
    </source>
</evidence>
<dbReference type="STRING" id="97972.A0A2V1D112"/>
<dbReference type="OrthoDB" id="5282002at2759"/>
<keyword evidence="7" id="KW-1185">Reference proteome</keyword>
<sequence>MAAPTLPLRCANQISNKPCDLEGFFTCKNCKLVSYCGPSCQKLHWSAHRAKCRSPLNKAKWTPKWDRDNRRPAWAIGEATKNLHNPFGSTKYLWGNTPAFDIAKISENEGEECDSDIALLFAASGDLRNVVKTVQDIPESFGHKIDLTVNDWEFDVVARNAIFLLFAFASLDDMSLEDDSHAHTAESLMHIWYSAFIPYRLLSSLQNKVGELLRNERTHTTEALDDGIVRKVWSFFKGGSLCITLHQEQWPKIEAFLDVPTGLTKKSAQEIRKAVVLSPERTDYRDRWYFKDAYPAMRLAKQQFREDGLLLPFGHPRTDFDTPNPTMFQSPHDWPFNDKSDPLAAWNIIEVHKTPWTASQDIYGKLFAYVRETFQRFLRRITSLQVRFRLFNVDVKLLPQLLTPQTYARIEVSNISDAGYVGTRQTLSLLGPLLQTKTQNPYATIITSYINAVMEVVKMKEADSMPDIDFLARYLPEGIDLVKIIRQGADFYKAWDCRTLALDGDYYFDLYMKIQGFEDAARDAGMIMKEKNTIVGAWPLRLKVHPMDRDAQEEFNLLLSSNSSGVERYVEWTRI</sequence>
<evidence type="ECO:0000313" key="6">
    <source>
        <dbReference type="EMBL" id="PVH90944.1"/>
    </source>
</evidence>
<organism evidence="6 7">
    <name type="scientific">Periconia macrospinosa</name>
    <dbReference type="NCBI Taxonomy" id="97972"/>
    <lineage>
        <taxon>Eukaryota</taxon>
        <taxon>Fungi</taxon>
        <taxon>Dikarya</taxon>
        <taxon>Ascomycota</taxon>
        <taxon>Pezizomycotina</taxon>
        <taxon>Dothideomycetes</taxon>
        <taxon>Pleosporomycetidae</taxon>
        <taxon>Pleosporales</taxon>
        <taxon>Massarineae</taxon>
        <taxon>Periconiaceae</taxon>
        <taxon>Periconia</taxon>
    </lineage>
</organism>
<keyword evidence="2 4" id="KW-0863">Zinc-finger</keyword>
<accession>A0A2V1D112</accession>